<evidence type="ECO:0000259" key="3">
    <source>
        <dbReference type="Pfam" id="PF01494"/>
    </source>
</evidence>
<evidence type="ECO:0000313" key="4">
    <source>
        <dbReference type="EMBL" id="SED23501.1"/>
    </source>
</evidence>
<dbReference type="InterPro" id="IPR050493">
    <property type="entry name" value="FAD-dep_Monooxygenase_BioMet"/>
</dbReference>
<organism evidence="4 5">
    <name type="scientific">Bradyrhizobium erythrophlei</name>
    <dbReference type="NCBI Taxonomy" id="1437360"/>
    <lineage>
        <taxon>Bacteria</taxon>
        <taxon>Pseudomonadati</taxon>
        <taxon>Pseudomonadota</taxon>
        <taxon>Alphaproteobacteria</taxon>
        <taxon>Hyphomicrobiales</taxon>
        <taxon>Nitrobacteraceae</taxon>
        <taxon>Bradyrhizobium</taxon>
    </lineage>
</organism>
<dbReference type="GO" id="GO:0071949">
    <property type="term" value="F:FAD binding"/>
    <property type="evidence" value="ECO:0007669"/>
    <property type="project" value="InterPro"/>
</dbReference>
<dbReference type="Gene3D" id="3.30.9.10">
    <property type="entry name" value="D-Amino Acid Oxidase, subunit A, domain 2"/>
    <property type="match status" value="1"/>
</dbReference>
<dbReference type="AlphaFoldDB" id="A0A1H4Z2B1"/>
<dbReference type="InterPro" id="IPR002938">
    <property type="entry name" value="FAD-bd"/>
</dbReference>
<dbReference type="EMBL" id="FNTH01000001">
    <property type="protein sequence ID" value="SED23501.1"/>
    <property type="molecule type" value="Genomic_DNA"/>
</dbReference>
<dbReference type="PRINTS" id="PR00420">
    <property type="entry name" value="RNGMNOXGNASE"/>
</dbReference>
<evidence type="ECO:0000256" key="2">
    <source>
        <dbReference type="ARBA" id="ARBA00023033"/>
    </source>
</evidence>
<protein>
    <submittedName>
        <fullName evidence="4">2-polyprenyl-6-methoxyphenol hydroxylase</fullName>
    </submittedName>
</protein>
<dbReference type="Pfam" id="PF01494">
    <property type="entry name" value="FAD_binding_3"/>
    <property type="match status" value="1"/>
</dbReference>
<dbReference type="Gene3D" id="3.50.50.60">
    <property type="entry name" value="FAD/NAD(P)-binding domain"/>
    <property type="match status" value="1"/>
</dbReference>
<feature type="domain" description="FAD-binding" evidence="3">
    <location>
        <begin position="6"/>
        <end position="305"/>
    </location>
</feature>
<sequence>MNNRRHVEIVGAGIAGLSAAIAFAQRGWSVRVHERMPEVRIVGSGLSIFENALRVLRVLDAEADTIRGAWMGENFQTRDRFGRVTSSRVRMQRMYEVTRHRLMAALLSSAQRAGAEITLGSAVASATPAGEIRLMNSRVLRADLVIVADGISSRLRDQLSIPYRRQSMQDGAIRTMTSRTAEETSGPDASTSLEYWSGHRRILVVPCSNTDLYVALTTLDSDEAGRSVPLKLDLWGEAFPGARSVVERLTGEARWDQFEKVKMRSWSAGRTVILGDAAHAMAPNLGQGGACAMMNALSLATRLEAAQDIPSALTEWERLERPLTDHTQLISGLYSDLTYWPNRLRAAAFWTVSKSKWLAEQTYRCSLHIPTGTEHLPELQSQA</sequence>
<gene>
    <name evidence="4" type="ORF">SAMN05444164_4176</name>
</gene>
<keyword evidence="1" id="KW-0560">Oxidoreductase</keyword>
<dbReference type="Proteomes" id="UP000198992">
    <property type="component" value="Unassembled WGS sequence"/>
</dbReference>
<dbReference type="RefSeq" id="WP_171947817.1">
    <property type="nucleotide sequence ID" value="NZ_FNTH01000001.1"/>
</dbReference>
<dbReference type="GO" id="GO:0004497">
    <property type="term" value="F:monooxygenase activity"/>
    <property type="evidence" value="ECO:0007669"/>
    <property type="project" value="UniProtKB-KW"/>
</dbReference>
<proteinExistence type="predicted"/>
<dbReference type="InterPro" id="IPR036188">
    <property type="entry name" value="FAD/NAD-bd_sf"/>
</dbReference>
<name>A0A1H4Z2B1_9BRAD</name>
<dbReference type="PANTHER" id="PTHR13789">
    <property type="entry name" value="MONOOXYGENASE"/>
    <property type="match status" value="1"/>
</dbReference>
<reference evidence="4 5" key="1">
    <citation type="submission" date="2016-10" db="EMBL/GenBank/DDBJ databases">
        <authorList>
            <person name="de Groot N.N."/>
        </authorList>
    </citation>
    <scope>NUCLEOTIDE SEQUENCE [LARGE SCALE GENOMIC DNA]</scope>
    <source>
        <strain evidence="4 5">MT12</strain>
    </source>
</reference>
<keyword evidence="2" id="KW-0503">Monooxygenase</keyword>
<dbReference type="PANTHER" id="PTHR13789:SF309">
    <property type="entry name" value="PUTATIVE (AFU_ORTHOLOGUE AFUA_6G14510)-RELATED"/>
    <property type="match status" value="1"/>
</dbReference>
<dbReference type="SUPFAM" id="SSF51905">
    <property type="entry name" value="FAD/NAD(P)-binding domain"/>
    <property type="match status" value="1"/>
</dbReference>
<evidence type="ECO:0000256" key="1">
    <source>
        <dbReference type="ARBA" id="ARBA00023002"/>
    </source>
</evidence>
<accession>A0A1H4Z2B1</accession>
<evidence type="ECO:0000313" key="5">
    <source>
        <dbReference type="Proteomes" id="UP000198992"/>
    </source>
</evidence>